<dbReference type="Proteomes" id="UP001150569">
    <property type="component" value="Unassembled WGS sequence"/>
</dbReference>
<dbReference type="PANTHER" id="PTHR43119:SF1">
    <property type="entry name" value="ABC TRANSPORTER DOMAIN-CONTAINING PROTEIN"/>
    <property type="match status" value="1"/>
</dbReference>
<evidence type="ECO:0000259" key="4">
    <source>
        <dbReference type="PROSITE" id="PS50893"/>
    </source>
</evidence>
<keyword evidence="2" id="KW-0067">ATP-binding</keyword>
<dbReference type="SMART" id="SM00382">
    <property type="entry name" value="AAA"/>
    <property type="match status" value="1"/>
</dbReference>
<dbReference type="GO" id="GO:0016887">
    <property type="term" value="F:ATP hydrolysis activity"/>
    <property type="evidence" value="ECO:0007669"/>
    <property type="project" value="InterPro"/>
</dbReference>
<feature type="compositionally biased region" description="Acidic residues" evidence="3">
    <location>
        <begin position="87"/>
        <end position="99"/>
    </location>
</feature>
<feature type="compositionally biased region" description="Low complexity" evidence="3">
    <location>
        <begin position="25"/>
        <end position="41"/>
    </location>
</feature>
<protein>
    <recommendedName>
        <fullName evidence="4">ABC transporter domain-containing protein</fullName>
    </recommendedName>
</protein>
<sequence>MSPTVRLIVKELSKKRTGSAKQFRPPSQASSSRSSVCSHPVPSAPRVGNNSNGTPSSHSKSGHGGSHRHRRGEPGSHSTKPATGNDSDSDAAAEADVEADTTHDGDGADSVSVPGEDVTLSTPSDVDASDFMWYNIGFTVESGETLVIQGPSGVGKTTLLRAIAQLTDYDHGVIYLEPDNQRHGNGNDDENDQGEAGSGTAPDLSPQAMGVPQWRSRVMYVPQYPAIFPGSPLDFFFKIKQFSTHVAKPTWDDPVEIGNAWGLPEECWCSEWRNLSGGQAQRAALAIAVACKPDVLLLDEPTSALDPTSAREVERTLRDYTCLWVTHDPNQAHRVGDRIMKLQLDAGCTIEPNTPRESNASLTSQSDL</sequence>
<reference evidence="5" key="1">
    <citation type="submission" date="2022-07" db="EMBL/GenBank/DDBJ databases">
        <title>Phylogenomic reconstructions and comparative analyses of Kickxellomycotina fungi.</title>
        <authorList>
            <person name="Reynolds N.K."/>
            <person name="Stajich J.E."/>
            <person name="Barry K."/>
            <person name="Grigoriev I.V."/>
            <person name="Crous P."/>
            <person name="Smith M.E."/>
        </authorList>
    </citation>
    <scope>NUCLEOTIDE SEQUENCE</scope>
    <source>
        <strain evidence="5">RSA 861</strain>
    </source>
</reference>
<dbReference type="AlphaFoldDB" id="A0A9W8AG56"/>
<dbReference type="Pfam" id="PF00005">
    <property type="entry name" value="ABC_tran"/>
    <property type="match status" value="1"/>
</dbReference>
<dbReference type="PROSITE" id="PS50893">
    <property type="entry name" value="ABC_TRANSPORTER_2"/>
    <property type="match status" value="1"/>
</dbReference>
<proteinExistence type="predicted"/>
<dbReference type="GO" id="GO:0005524">
    <property type="term" value="F:ATP binding"/>
    <property type="evidence" value="ECO:0007669"/>
    <property type="project" value="UniProtKB-KW"/>
</dbReference>
<dbReference type="InterPro" id="IPR027417">
    <property type="entry name" value="P-loop_NTPase"/>
</dbReference>
<organism evidence="5 6">
    <name type="scientific">Tieghemiomyces parasiticus</name>
    <dbReference type="NCBI Taxonomy" id="78921"/>
    <lineage>
        <taxon>Eukaryota</taxon>
        <taxon>Fungi</taxon>
        <taxon>Fungi incertae sedis</taxon>
        <taxon>Zoopagomycota</taxon>
        <taxon>Kickxellomycotina</taxon>
        <taxon>Dimargaritomycetes</taxon>
        <taxon>Dimargaritales</taxon>
        <taxon>Dimargaritaceae</taxon>
        <taxon>Tieghemiomyces</taxon>
    </lineage>
</organism>
<keyword evidence="1" id="KW-0547">Nucleotide-binding</keyword>
<dbReference type="OrthoDB" id="6593433at2759"/>
<dbReference type="EMBL" id="JANBPT010000218">
    <property type="protein sequence ID" value="KAJ1925550.1"/>
    <property type="molecule type" value="Genomic_DNA"/>
</dbReference>
<keyword evidence="6" id="KW-1185">Reference proteome</keyword>
<name>A0A9W8AG56_9FUNG</name>
<evidence type="ECO:0000313" key="6">
    <source>
        <dbReference type="Proteomes" id="UP001150569"/>
    </source>
</evidence>
<dbReference type="InterPro" id="IPR017871">
    <property type="entry name" value="ABC_transporter-like_CS"/>
</dbReference>
<evidence type="ECO:0000256" key="3">
    <source>
        <dbReference type="SAM" id="MobiDB-lite"/>
    </source>
</evidence>
<evidence type="ECO:0000256" key="1">
    <source>
        <dbReference type="ARBA" id="ARBA00022741"/>
    </source>
</evidence>
<dbReference type="SUPFAM" id="SSF52540">
    <property type="entry name" value="P-loop containing nucleoside triphosphate hydrolases"/>
    <property type="match status" value="1"/>
</dbReference>
<feature type="domain" description="ABC transporter" evidence="4">
    <location>
        <begin position="113"/>
        <end position="366"/>
    </location>
</feature>
<dbReference type="PROSITE" id="PS00211">
    <property type="entry name" value="ABC_TRANSPORTER_1"/>
    <property type="match status" value="1"/>
</dbReference>
<accession>A0A9W8AG56</accession>
<evidence type="ECO:0000313" key="5">
    <source>
        <dbReference type="EMBL" id="KAJ1925550.1"/>
    </source>
</evidence>
<evidence type="ECO:0000256" key="2">
    <source>
        <dbReference type="ARBA" id="ARBA00022840"/>
    </source>
</evidence>
<feature type="region of interest" description="Disordered" evidence="3">
    <location>
        <begin position="1"/>
        <end position="125"/>
    </location>
</feature>
<dbReference type="Gene3D" id="3.40.50.300">
    <property type="entry name" value="P-loop containing nucleotide triphosphate hydrolases"/>
    <property type="match status" value="1"/>
</dbReference>
<dbReference type="InterPro" id="IPR003593">
    <property type="entry name" value="AAA+_ATPase"/>
</dbReference>
<dbReference type="PANTHER" id="PTHR43119">
    <property type="entry name" value="ABC TRANSPORT PROTEIN ATP-BINDING COMPONENT-RELATED"/>
    <property type="match status" value="1"/>
</dbReference>
<comment type="caution">
    <text evidence="5">The sequence shown here is derived from an EMBL/GenBank/DDBJ whole genome shotgun (WGS) entry which is preliminary data.</text>
</comment>
<gene>
    <name evidence="5" type="ORF">IWQ60_004488</name>
</gene>
<dbReference type="InterPro" id="IPR003439">
    <property type="entry name" value="ABC_transporter-like_ATP-bd"/>
</dbReference>
<feature type="region of interest" description="Disordered" evidence="3">
    <location>
        <begin position="176"/>
        <end position="208"/>
    </location>
</feature>